<evidence type="ECO:0000313" key="3">
    <source>
        <dbReference type="EMBL" id="PZQ57397.1"/>
    </source>
</evidence>
<gene>
    <name evidence="3" type="ORF">DI555_00155</name>
</gene>
<feature type="domain" description="Barstar (barnase inhibitor)" evidence="2">
    <location>
        <begin position="9"/>
        <end position="90"/>
    </location>
</feature>
<sequence length="135" mass="14851">MSDPDRTRHITIEGSAIRDIPSFYDEINRVFMADEDWRLGPSLDALNDMLYGGHGALMGADAAFITWHNIEMSRAALGIETTLRFLRARAAERSQFNGSPIAGQIAALEGLGGTTYFDVVMEIFADHPNIALIHA</sequence>
<accession>A0A2W5QI19</accession>
<dbReference type="EMBL" id="QFPX01000001">
    <property type="protein sequence ID" value="PZQ57397.1"/>
    <property type="molecule type" value="Genomic_DNA"/>
</dbReference>
<dbReference type="InterPro" id="IPR000468">
    <property type="entry name" value="Barstar"/>
</dbReference>
<comment type="similarity">
    <text evidence="1">Belongs to the barstar family.</text>
</comment>
<evidence type="ECO:0000313" key="4">
    <source>
        <dbReference type="Proteomes" id="UP000249082"/>
    </source>
</evidence>
<name>A0A2W5QI19_9SPHN</name>
<protein>
    <submittedName>
        <fullName evidence="3">Ribonuclease inhibitor</fullName>
    </submittedName>
</protein>
<organism evidence="3 4">
    <name type="scientific">Novosphingobium pentaromativorans</name>
    <dbReference type="NCBI Taxonomy" id="205844"/>
    <lineage>
        <taxon>Bacteria</taxon>
        <taxon>Pseudomonadati</taxon>
        <taxon>Pseudomonadota</taxon>
        <taxon>Alphaproteobacteria</taxon>
        <taxon>Sphingomonadales</taxon>
        <taxon>Sphingomonadaceae</taxon>
        <taxon>Novosphingobium</taxon>
    </lineage>
</organism>
<dbReference type="Pfam" id="PF01337">
    <property type="entry name" value="Barstar"/>
    <property type="match status" value="1"/>
</dbReference>
<evidence type="ECO:0000259" key="2">
    <source>
        <dbReference type="Pfam" id="PF01337"/>
    </source>
</evidence>
<evidence type="ECO:0000256" key="1">
    <source>
        <dbReference type="ARBA" id="ARBA00006845"/>
    </source>
</evidence>
<dbReference type="AlphaFoldDB" id="A0A2W5QI19"/>
<dbReference type="Gene3D" id="3.30.370.10">
    <property type="entry name" value="Barstar-like"/>
    <property type="match status" value="1"/>
</dbReference>
<reference evidence="3 4" key="1">
    <citation type="submission" date="2017-08" db="EMBL/GenBank/DDBJ databases">
        <title>Infants hospitalized years apart are colonized by the same room-sourced microbial strains.</title>
        <authorList>
            <person name="Brooks B."/>
            <person name="Olm M.R."/>
            <person name="Firek B.A."/>
            <person name="Baker R."/>
            <person name="Thomas B.C."/>
            <person name="Morowitz M.J."/>
            <person name="Banfield J.F."/>
        </authorList>
    </citation>
    <scope>NUCLEOTIDE SEQUENCE [LARGE SCALE GENOMIC DNA]</scope>
    <source>
        <strain evidence="3">S2_005_002_R2_33</strain>
    </source>
</reference>
<dbReference type="SUPFAM" id="SSF52038">
    <property type="entry name" value="Barstar-related"/>
    <property type="match status" value="1"/>
</dbReference>
<proteinExistence type="inferred from homology"/>
<dbReference type="InterPro" id="IPR035905">
    <property type="entry name" value="Barstar-like_sf"/>
</dbReference>
<dbReference type="Proteomes" id="UP000249082">
    <property type="component" value="Unassembled WGS sequence"/>
</dbReference>
<comment type="caution">
    <text evidence="3">The sequence shown here is derived from an EMBL/GenBank/DDBJ whole genome shotgun (WGS) entry which is preliminary data.</text>
</comment>